<evidence type="ECO:0000313" key="2">
    <source>
        <dbReference type="EMBL" id="MED5052682.1"/>
    </source>
</evidence>
<proteinExistence type="predicted"/>
<dbReference type="AlphaFoldDB" id="A0ABD5IXG6"/>
<organism evidence="2 3">
    <name type="scientific">Anoxybacteroides rupiense</name>
    <dbReference type="NCBI Taxonomy" id="311460"/>
    <lineage>
        <taxon>Bacteria</taxon>
        <taxon>Bacillati</taxon>
        <taxon>Bacillota</taxon>
        <taxon>Bacilli</taxon>
        <taxon>Bacillales</taxon>
        <taxon>Anoxybacillaceae</taxon>
        <taxon>Anoxybacteroides</taxon>
    </lineage>
</organism>
<evidence type="ECO:0000256" key="1">
    <source>
        <dbReference type="SAM" id="Coils"/>
    </source>
</evidence>
<dbReference type="EMBL" id="JARTLI010000029">
    <property type="protein sequence ID" value="MED5052682.1"/>
    <property type="molecule type" value="Genomic_DNA"/>
</dbReference>
<dbReference type="Proteomes" id="UP001339962">
    <property type="component" value="Unassembled WGS sequence"/>
</dbReference>
<gene>
    <name evidence="2" type="ORF">P9850_12740</name>
</gene>
<feature type="coiled-coil region" evidence="1">
    <location>
        <begin position="65"/>
        <end position="183"/>
    </location>
</feature>
<name>A0ABD5IXG6_9BACL</name>
<keyword evidence="1" id="KW-0175">Coiled coil</keyword>
<dbReference type="RefSeq" id="WP_328218931.1">
    <property type="nucleotide sequence ID" value="NZ_JARTLI010000029.1"/>
</dbReference>
<evidence type="ECO:0000313" key="3">
    <source>
        <dbReference type="Proteomes" id="UP001339962"/>
    </source>
</evidence>
<accession>A0ABD5IXG6</accession>
<comment type="caution">
    <text evidence="2">The sequence shown here is derived from an EMBL/GenBank/DDBJ whole genome shotgun (WGS) entry which is preliminary data.</text>
</comment>
<reference evidence="2 3" key="1">
    <citation type="submission" date="2023-03" db="EMBL/GenBank/DDBJ databases">
        <title>Bacillus Genome Sequencing.</title>
        <authorList>
            <person name="Dunlap C."/>
        </authorList>
    </citation>
    <scope>NUCLEOTIDE SEQUENCE [LARGE SCALE GENOMIC DNA]</scope>
    <source>
        <strain evidence="2 3">NRS-38</strain>
    </source>
</reference>
<sequence>MSTLTKVSPYRQGAVRFGNRPHGIDTTVRTYQLTPEQLERLRAGEKLEDILKEEEMMSKPKVIAYAKYEEIIAERDELKKQLEELQANQKSEVKYINVDYKTKYEELSKDYEKLVREAEESELKAKELEHWKELFGAAMADKEQLHKENLILENQVQRLKEVNQELTERNDRYFSDLSRLEQEVKGLRLYALQKLYEDVYGA</sequence>
<protein>
    <submittedName>
        <fullName evidence="2">Uncharacterized protein</fullName>
    </submittedName>
</protein>